<dbReference type="UniPathway" id="UPA00782"/>
<keyword evidence="4" id="KW-0408">Iron</keyword>
<dbReference type="CDD" id="cd01335">
    <property type="entry name" value="Radical_SAM"/>
    <property type="match status" value="1"/>
</dbReference>
<evidence type="ECO:0000259" key="7">
    <source>
        <dbReference type="PROSITE" id="PS51918"/>
    </source>
</evidence>
<name>A0A543AXM8_9ACTN</name>
<dbReference type="Proteomes" id="UP000317043">
    <property type="component" value="Unassembled WGS sequence"/>
</dbReference>
<evidence type="ECO:0000313" key="8">
    <source>
        <dbReference type="EMBL" id="TQL77334.1"/>
    </source>
</evidence>
<dbReference type="PROSITE" id="PS51918">
    <property type="entry name" value="RADICAL_SAM"/>
    <property type="match status" value="1"/>
</dbReference>
<evidence type="ECO:0000256" key="2">
    <source>
        <dbReference type="ARBA" id="ARBA00022691"/>
    </source>
</evidence>
<dbReference type="GO" id="GO:0046872">
    <property type="term" value="F:metal ion binding"/>
    <property type="evidence" value="ECO:0007669"/>
    <property type="project" value="UniProtKB-KW"/>
</dbReference>
<comment type="similarity">
    <text evidence="6">Belongs to the radical SAM superfamily. Anaerobic sulfatase-maturating enzyme family.</text>
</comment>
<dbReference type="InterPro" id="IPR023867">
    <property type="entry name" value="Sulphatase_maturase_rSAM"/>
</dbReference>
<dbReference type="InterPro" id="IPR007197">
    <property type="entry name" value="rSAM"/>
</dbReference>
<comment type="caution">
    <text evidence="8">The sequence shown here is derived from an EMBL/GenBank/DDBJ whole genome shotgun (WGS) entry which is preliminary data.</text>
</comment>
<evidence type="ECO:0000256" key="3">
    <source>
        <dbReference type="ARBA" id="ARBA00022723"/>
    </source>
</evidence>
<evidence type="ECO:0000256" key="5">
    <source>
        <dbReference type="ARBA" id="ARBA00023014"/>
    </source>
</evidence>
<dbReference type="OrthoDB" id="9782387at2"/>
<keyword evidence="3" id="KW-0479">Metal-binding</keyword>
<accession>A0A543AXM8</accession>
<reference evidence="8 9" key="1">
    <citation type="submission" date="2019-06" db="EMBL/GenBank/DDBJ databases">
        <title>Sequencing the genomes of 1000 actinobacteria strains.</title>
        <authorList>
            <person name="Klenk H.-P."/>
        </authorList>
    </citation>
    <scope>NUCLEOTIDE SEQUENCE [LARGE SCALE GENOMIC DNA]</scope>
    <source>
        <strain evidence="8 9">DSM 45928</strain>
    </source>
</reference>
<dbReference type="RefSeq" id="WP_142040064.1">
    <property type="nucleotide sequence ID" value="NZ_JBHTGS010000001.1"/>
</dbReference>
<dbReference type="SFLD" id="SFLDS00029">
    <property type="entry name" value="Radical_SAM"/>
    <property type="match status" value="1"/>
</dbReference>
<evidence type="ECO:0000256" key="6">
    <source>
        <dbReference type="ARBA" id="ARBA00023601"/>
    </source>
</evidence>
<feature type="domain" description="Radical SAM core" evidence="7">
    <location>
        <begin position="86"/>
        <end position="331"/>
    </location>
</feature>
<dbReference type="InterPro" id="IPR058240">
    <property type="entry name" value="rSAM_sf"/>
</dbReference>
<evidence type="ECO:0000256" key="1">
    <source>
        <dbReference type="ARBA" id="ARBA00001966"/>
    </source>
</evidence>
<dbReference type="Pfam" id="PF04055">
    <property type="entry name" value="Radical_SAM"/>
    <property type="match status" value="1"/>
</dbReference>
<comment type="cofactor">
    <cofactor evidence="1">
        <name>[4Fe-4S] cluster</name>
        <dbReference type="ChEBI" id="CHEBI:49883"/>
    </cofactor>
</comment>
<keyword evidence="2" id="KW-0949">S-adenosyl-L-methionine</keyword>
<evidence type="ECO:0000256" key="4">
    <source>
        <dbReference type="ARBA" id="ARBA00023004"/>
    </source>
</evidence>
<dbReference type="InParanoid" id="A0A543AXM8"/>
<keyword evidence="9" id="KW-1185">Reference proteome</keyword>
<dbReference type="AlphaFoldDB" id="A0A543AXM8"/>
<dbReference type="SFLD" id="SFLDG01067">
    <property type="entry name" value="SPASM/twitch_domain_containing"/>
    <property type="match status" value="1"/>
</dbReference>
<dbReference type="InterPro" id="IPR013785">
    <property type="entry name" value="Aldolase_TIM"/>
</dbReference>
<organism evidence="8 9">
    <name type="scientific">Stackebrandtia endophytica</name>
    <dbReference type="NCBI Taxonomy" id="1496996"/>
    <lineage>
        <taxon>Bacteria</taxon>
        <taxon>Bacillati</taxon>
        <taxon>Actinomycetota</taxon>
        <taxon>Actinomycetes</taxon>
        <taxon>Glycomycetales</taxon>
        <taxon>Glycomycetaceae</taxon>
        <taxon>Stackebrandtia</taxon>
    </lineage>
</organism>
<dbReference type="PANTHER" id="PTHR43273:SF3">
    <property type="entry name" value="ANAEROBIC SULFATASE-MATURATING ENZYME HOMOLOG ASLB-RELATED"/>
    <property type="match status" value="1"/>
</dbReference>
<dbReference type="InterPro" id="IPR023885">
    <property type="entry name" value="4Fe4S-binding_SPASM_dom"/>
</dbReference>
<dbReference type="SUPFAM" id="SSF102114">
    <property type="entry name" value="Radical SAM enzymes"/>
    <property type="match status" value="1"/>
</dbReference>
<dbReference type="GO" id="GO:0016491">
    <property type="term" value="F:oxidoreductase activity"/>
    <property type="evidence" value="ECO:0007669"/>
    <property type="project" value="InterPro"/>
</dbReference>
<proteinExistence type="inferred from homology"/>
<gene>
    <name evidence="8" type="ORF">FB566_2893</name>
</gene>
<dbReference type="Gene3D" id="3.20.20.70">
    <property type="entry name" value="Aldolase class I"/>
    <property type="match status" value="1"/>
</dbReference>
<protein>
    <recommendedName>
        <fullName evidence="7">Radical SAM core domain-containing protein</fullName>
    </recommendedName>
</protein>
<dbReference type="EMBL" id="VFOW01000001">
    <property type="protein sequence ID" value="TQL77334.1"/>
    <property type="molecule type" value="Genomic_DNA"/>
</dbReference>
<keyword evidence="5" id="KW-0411">Iron-sulfur</keyword>
<dbReference type="NCBIfam" id="TIGR04085">
    <property type="entry name" value="rSAM_more_4Fe4S"/>
    <property type="match status" value="1"/>
</dbReference>
<dbReference type="PANTHER" id="PTHR43273">
    <property type="entry name" value="ANAEROBIC SULFATASE-MATURATING ENZYME HOMOLOG ASLB-RELATED"/>
    <property type="match status" value="1"/>
</dbReference>
<evidence type="ECO:0000313" key="9">
    <source>
        <dbReference type="Proteomes" id="UP000317043"/>
    </source>
</evidence>
<sequence>MQRSFYTVISKNAYRAPDGGLYRFIYATRTATAAAFPSTVLDALEAGDPQSIDVESLDQLRDILAVDDEGVDELGAVLDHQRARSRDYRERNFTLLPTSYCNMGCEYCGQLHRKGGLPRNHRDSIAERVVSAIEDPATESLFVNWFGAEPLVGYPVIRELSQKFTAKCAELGKAYRAAMVTNGSLLTHEKAVALHREDRVVQFEITLDGPKRIHDVHRPMKNGKGSFDHIITVLRECLADPQLADLNFTIRTNVDVNNVDWVPEYIEEIHGHGLAQPNVAFYFAPVYPWGNDVSAVEIDRREFSHRQVEWYTTMNELGIGITLLPEHVTGSVCIATNRGNEVISSTGNVFSCSEHPLVPQYEATAGIAKLGTLQLPIRPVGQFDDWHDSIEAGESDCRGCKMLPVCGGACPKQWRDGNVACPPFKYTVQERFDLMARFNGFTVEAKEAV</sequence>
<dbReference type="GO" id="GO:0051536">
    <property type="term" value="F:iron-sulfur cluster binding"/>
    <property type="evidence" value="ECO:0007669"/>
    <property type="project" value="UniProtKB-KW"/>
</dbReference>